<proteinExistence type="predicted"/>
<accession>A0ABN2IJ01</accession>
<dbReference type="Proteomes" id="UP001500383">
    <property type="component" value="Unassembled WGS sequence"/>
</dbReference>
<evidence type="ECO:0000313" key="2">
    <source>
        <dbReference type="Proteomes" id="UP001500383"/>
    </source>
</evidence>
<protein>
    <submittedName>
        <fullName evidence="1">Uncharacterized protein</fullName>
    </submittedName>
</protein>
<comment type="caution">
    <text evidence="1">The sequence shown here is derived from an EMBL/GenBank/DDBJ whole genome shotgun (WGS) entry which is preliminary data.</text>
</comment>
<dbReference type="EMBL" id="BAAAQG010000007">
    <property type="protein sequence ID" value="GAA1705937.1"/>
    <property type="molecule type" value="Genomic_DNA"/>
</dbReference>
<evidence type="ECO:0000313" key="1">
    <source>
        <dbReference type="EMBL" id="GAA1705937.1"/>
    </source>
</evidence>
<sequence>MILALVVVVVVVGVLVFLFTGNAEESAQPAAEDPQTALADAITAEVEDAGVEFEPGLVAVDFPIRQGATPSSAVESAQDDSIAVLRAVQGSDWSGTVEITAFTAPGDQPEEQNGQEMVRMVYLPETVDRLDPDGIGREDVWAEADEQFVDPALTG</sequence>
<dbReference type="RefSeq" id="WP_344391532.1">
    <property type="nucleotide sequence ID" value="NZ_BAAAQG010000007.1"/>
</dbReference>
<organism evidence="1 2">
    <name type="scientific">Dietzia cercidiphylli</name>
    <dbReference type="NCBI Taxonomy" id="498199"/>
    <lineage>
        <taxon>Bacteria</taxon>
        <taxon>Bacillati</taxon>
        <taxon>Actinomycetota</taxon>
        <taxon>Actinomycetes</taxon>
        <taxon>Mycobacteriales</taxon>
        <taxon>Dietziaceae</taxon>
        <taxon>Dietzia</taxon>
    </lineage>
</organism>
<gene>
    <name evidence="1" type="ORF">GCM10009831_14520</name>
</gene>
<name>A0ABN2IJ01_9ACTN</name>
<keyword evidence="2" id="KW-1185">Reference proteome</keyword>
<reference evidence="1 2" key="1">
    <citation type="journal article" date="2019" name="Int. J. Syst. Evol. Microbiol.">
        <title>The Global Catalogue of Microorganisms (GCM) 10K type strain sequencing project: providing services to taxonomists for standard genome sequencing and annotation.</title>
        <authorList>
            <consortium name="The Broad Institute Genomics Platform"/>
            <consortium name="The Broad Institute Genome Sequencing Center for Infectious Disease"/>
            <person name="Wu L."/>
            <person name="Ma J."/>
        </authorList>
    </citation>
    <scope>NUCLEOTIDE SEQUENCE [LARGE SCALE GENOMIC DNA]</scope>
    <source>
        <strain evidence="1 2">JCM 16002</strain>
    </source>
</reference>